<proteinExistence type="predicted"/>
<evidence type="ECO:0000313" key="1">
    <source>
        <dbReference type="EMBL" id="CAB3741929.1"/>
    </source>
</evidence>
<organism evidence="1 2">
    <name type="scientific">Paraburkholderia rhynchosiae</name>
    <dbReference type="NCBI Taxonomy" id="487049"/>
    <lineage>
        <taxon>Bacteria</taxon>
        <taxon>Pseudomonadati</taxon>
        <taxon>Pseudomonadota</taxon>
        <taxon>Betaproteobacteria</taxon>
        <taxon>Burkholderiales</taxon>
        <taxon>Burkholderiaceae</taxon>
        <taxon>Paraburkholderia</taxon>
    </lineage>
</organism>
<sequence length="75" mass="8640">MVDNVKWPWRQLKIALYGVHGELLGNAKSLHRLAKVLSQQRCDRTWQSGPHAGSATGPTRAHIVGRFERVRRRRQ</sequence>
<dbReference type="Proteomes" id="UP000494205">
    <property type="component" value="Unassembled WGS sequence"/>
</dbReference>
<accession>A0A6J5CQW5</accession>
<name>A0A6J5CQW5_9BURK</name>
<protein>
    <submittedName>
        <fullName evidence="1">Uncharacterized protein</fullName>
    </submittedName>
</protein>
<reference evidence="1 2" key="1">
    <citation type="submission" date="2020-04" db="EMBL/GenBank/DDBJ databases">
        <authorList>
            <person name="De Canck E."/>
        </authorList>
    </citation>
    <scope>NUCLEOTIDE SEQUENCE [LARGE SCALE GENOMIC DNA]</scope>
    <source>
        <strain evidence="1 2">LMG 27174</strain>
    </source>
</reference>
<evidence type="ECO:0000313" key="2">
    <source>
        <dbReference type="Proteomes" id="UP000494205"/>
    </source>
</evidence>
<dbReference type="EMBL" id="CADIJZ010000049">
    <property type="protein sequence ID" value="CAB3741929.1"/>
    <property type="molecule type" value="Genomic_DNA"/>
</dbReference>
<gene>
    <name evidence="1" type="ORF">LMG27174_06808</name>
</gene>
<dbReference type="AlphaFoldDB" id="A0A6J5CQW5"/>